<dbReference type="Proteomes" id="UP001063698">
    <property type="component" value="Chromosome"/>
</dbReference>
<reference evidence="2" key="1">
    <citation type="submission" date="2013-11" db="EMBL/GenBank/DDBJ databases">
        <title>Comparative genomics of Ignicoccus.</title>
        <authorList>
            <person name="Podar M."/>
        </authorList>
    </citation>
    <scope>NUCLEOTIDE SEQUENCE</scope>
    <source>
        <strain evidence="2">DSM 13166</strain>
    </source>
</reference>
<evidence type="ECO:0000313" key="2">
    <source>
        <dbReference type="EMBL" id="UXD22756.1"/>
    </source>
</evidence>
<dbReference type="Gene3D" id="2.30.110.10">
    <property type="entry name" value="Electron Transport, Fmn-binding Protein, Chain A"/>
    <property type="match status" value="1"/>
</dbReference>
<feature type="domain" description="DUF447" evidence="1">
    <location>
        <begin position="109"/>
        <end position="159"/>
    </location>
</feature>
<sequence length="175" mass="19421">MIAVTEGRTSALGVVPKGNFLIFKLYPGRFAKALMESGKLTLYASSSSLDYVESALTKDLDLIETPIGPGPPSWYLAIECEVVSLSGEGPWEGRCKPKKAFSRPSSPPSRSFFFVLEAAIHATRIFLSEEHLLEAKRYLELAEKYGEEEDLKAVSKIREYLAKYNPKPEVSQDQG</sequence>
<protein>
    <recommendedName>
        <fullName evidence="1">DUF447 domain-containing protein</fullName>
    </recommendedName>
</protein>
<dbReference type="EMBL" id="CP006868">
    <property type="protein sequence ID" value="UXD22756.1"/>
    <property type="molecule type" value="Genomic_DNA"/>
</dbReference>
<dbReference type="Pfam" id="PF20766">
    <property type="entry name" value="DUF447_C"/>
    <property type="match status" value="1"/>
</dbReference>
<name>A0A977PKE1_9CREN</name>
<evidence type="ECO:0000259" key="1">
    <source>
        <dbReference type="Pfam" id="PF20766"/>
    </source>
</evidence>
<dbReference type="AlphaFoldDB" id="A0A977PKE1"/>
<accession>A0A977PKE1</accession>
<organism evidence="2 3">
    <name type="scientific">Ignicoccus pacificus DSM 13166</name>
    <dbReference type="NCBI Taxonomy" id="940294"/>
    <lineage>
        <taxon>Archaea</taxon>
        <taxon>Thermoproteota</taxon>
        <taxon>Thermoprotei</taxon>
        <taxon>Desulfurococcales</taxon>
        <taxon>Desulfurococcaceae</taxon>
        <taxon>Ignicoccus</taxon>
    </lineage>
</organism>
<dbReference type="KEGG" id="ipc:IPA_07970"/>
<dbReference type="InterPro" id="IPR012349">
    <property type="entry name" value="Split_barrel_FMN-bd"/>
</dbReference>
<evidence type="ECO:0000313" key="3">
    <source>
        <dbReference type="Proteomes" id="UP001063698"/>
    </source>
</evidence>
<dbReference type="SUPFAM" id="SSF50475">
    <property type="entry name" value="FMN-binding split barrel"/>
    <property type="match status" value="1"/>
</dbReference>
<dbReference type="InterPro" id="IPR049288">
    <property type="entry name" value="DUF447_C"/>
</dbReference>
<dbReference type="Gene3D" id="1.20.58.290">
    <property type="entry name" value="Hypothetical membrane protein ta0354_69_121"/>
    <property type="match status" value="1"/>
</dbReference>
<keyword evidence="3" id="KW-1185">Reference proteome</keyword>
<proteinExistence type="predicted"/>
<gene>
    <name evidence="2" type="ORF">IPA_07970</name>
</gene>